<organism evidence="14 15">
    <name type="scientific">Leptotrichia hofstadii</name>
    <dbReference type="NCBI Taxonomy" id="157688"/>
    <lineage>
        <taxon>Bacteria</taxon>
        <taxon>Fusobacteriati</taxon>
        <taxon>Fusobacteriota</taxon>
        <taxon>Fusobacteriia</taxon>
        <taxon>Fusobacteriales</taxon>
        <taxon>Leptotrichiaceae</taxon>
        <taxon>Leptotrichia</taxon>
    </lineage>
</organism>
<keyword evidence="8 10" id="KW-0460">Magnesium</keyword>
<dbReference type="EMBL" id="AP019823">
    <property type="protein sequence ID" value="BBM38271.1"/>
    <property type="molecule type" value="Genomic_DNA"/>
</dbReference>
<proteinExistence type="inferred from homology"/>
<feature type="binding site" evidence="10">
    <location>
        <begin position="14"/>
        <end position="19"/>
    </location>
    <ligand>
        <name>substrate</name>
    </ligand>
</feature>
<evidence type="ECO:0000256" key="12">
    <source>
        <dbReference type="RuleBase" id="RU003784"/>
    </source>
</evidence>
<dbReference type="OrthoDB" id="9776390at2"/>
<dbReference type="PANTHER" id="PTHR11088">
    <property type="entry name" value="TRNA DIMETHYLALLYLTRANSFERASE"/>
    <property type="match status" value="1"/>
</dbReference>
<evidence type="ECO:0000256" key="8">
    <source>
        <dbReference type="ARBA" id="ARBA00022842"/>
    </source>
</evidence>
<comment type="subunit">
    <text evidence="10">Monomer.</text>
</comment>
<comment type="similarity">
    <text evidence="3 10 13">Belongs to the IPP transferase family.</text>
</comment>
<dbReference type="SUPFAM" id="SSF52540">
    <property type="entry name" value="P-loop containing nucleoside triphosphate hydrolases"/>
    <property type="match status" value="2"/>
</dbReference>
<evidence type="ECO:0000256" key="13">
    <source>
        <dbReference type="RuleBase" id="RU003785"/>
    </source>
</evidence>
<comment type="function">
    <text evidence="2 10 12">Catalyzes the transfer of a dimethylallyl group onto the adenine at position 37 in tRNAs that read codons beginning with uridine, leading to the formation of N6-(dimethylallyl)adenosine (i(6)A).</text>
</comment>
<dbReference type="InterPro" id="IPR039657">
    <property type="entry name" value="Dimethylallyltransferase"/>
</dbReference>
<evidence type="ECO:0000256" key="2">
    <source>
        <dbReference type="ARBA" id="ARBA00003213"/>
    </source>
</evidence>
<keyword evidence="6 10" id="KW-0547">Nucleotide-binding</keyword>
<evidence type="ECO:0000256" key="1">
    <source>
        <dbReference type="ARBA" id="ARBA00001946"/>
    </source>
</evidence>
<keyword evidence="15" id="KW-1185">Reference proteome</keyword>
<dbReference type="InterPro" id="IPR018022">
    <property type="entry name" value="IPT"/>
</dbReference>
<dbReference type="GO" id="GO:0052381">
    <property type="term" value="F:tRNA dimethylallyltransferase activity"/>
    <property type="evidence" value="ECO:0007669"/>
    <property type="project" value="UniProtKB-UniRule"/>
</dbReference>
<dbReference type="AlphaFoldDB" id="A0A510JIT0"/>
<dbReference type="GO" id="GO:0005524">
    <property type="term" value="F:ATP binding"/>
    <property type="evidence" value="ECO:0007669"/>
    <property type="project" value="UniProtKB-UniRule"/>
</dbReference>
<evidence type="ECO:0000256" key="10">
    <source>
        <dbReference type="HAMAP-Rule" id="MF_00185"/>
    </source>
</evidence>
<sequence>MQKKLKGIVIAGATGVGKTDLSVKLAKQLNAVIISADASQVYKELNIGTAKIAHEEMQGIPHYMIDLVNPDEDYSVGDFERAVNAILNENCQNTEKNVIIAGGTGLYIKSITDGFAQLPSKDEKIRADLESRNIEELQEMLKRLDKKSYDEIDLSNKLRLVRAIEVCLLTGGKFSELRVQNVKNNSYEFLKIFLTRDRKELYERINKRVDIMISKGLVEEVHKIYTKYNKGCFKISSIGYKELFCYFDGKITLEEAIEEIKKESRRYAKRQMTWFKKEKNYITYNLSELTEDEVMKNIFEKWKKF</sequence>
<feature type="site" description="Interaction with substrate tRNA" evidence="10">
    <location>
        <position position="104"/>
    </location>
</feature>
<dbReference type="EC" id="2.5.1.75" evidence="10"/>
<dbReference type="Gene3D" id="1.10.20.140">
    <property type="match status" value="1"/>
</dbReference>
<comment type="cofactor">
    <cofactor evidence="1 10">
        <name>Mg(2+)</name>
        <dbReference type="ChEBI" id="CHEBI:18420"/>
    </cofactor>
</comment>
<evidence type="ECO:0000256" key="4">
    <source>
        <dbReference type="ARBA" id="ARBA00022679"/>
    </source>
</evidence>
<dbReference type="RefSeq" id="WP_026746577.1">
    <property type="nucleotide sequence ID" value="NZ_AP019823.1"/>
</dbReference>
<evidence type="ECO:0000256" key="5">
    <source>
        <dbReference type="ARBA" id="ARBA00022694"/>
    </source>
</evidence>
<dbReference type="KEGG" id="lhf:JCM16775_0979"/>
<evidence type="ECO:0000313" key="15">
    <source>
        <dbReference type="Proteomes" id="UP000321892"/>
    </source>
</evidence>
<accession>A0A510JIT0</accession>
<dbReference type="NCBIfam" id="TIGR00174">
    <property type="entry name" value="miaA"/>
    <property type="match status" value="1"/>
</dbReference>
<evidence type="ECO:0000256" key="3">
    <source>
        <dbReference type="ARBA" id="ARBA00005842"/>
    </source>
</evidence>
<dbReference type="InterPro" id="IPR027417">
    <property type="entry name" value="P-loop_NTPase"/>
</dbReference>
<comment type="caution">
    <text evidence="10">Lacks conserved residue(s) required for the propagation of feature annotation.</text>
</comment>
<dbReference type="PANTHER" id="PTHR11088:SF60">
    <property type="entry name" value="TRNA DIMETHYLALLYLTRANSFERASE"/>
    <property type="match status" value="1"/>
</dbReference>
<dbReference type="Pfam" id="PF01715">
    <property type="entry name" value="IPPT"/>
    <property type="match status" value="1"/>
</dbReference>
<reference evidence="14 15" key="1">
    <citation type="submission" date="2019-07" db="EMBL/GenBank/DDBJ databases">
        <title>Complete Genome Sequence of Leptotrichia hofstadii Strain JCM16775.</title>
        <authorList>
            <person name="Watanabe S."/>
            <person name="Cui L."/>
        </authorList>
    </citation>
    <scope>NUCLEOTIDE SEQUENCE [LARGE SCALE GENOMIC DNA]</scope>
    <source>
        <strain evidence="14 15">JCM16775</strain>
    </source>
</reference>
<gene>
    <name evidence="10" type="primary">miaA</name>
    <name evidence="14" type="ORF">JCM16775_0979</name>
</gene>
<keyword evidence="7 10" id="KW-0067">ATP-binding</keyword>
<evidence type="ECO:0000256" key="7">
    <source>
        <dbReference type="ARBA" id="ARBA00022840"/>
    </source>
</evidence>
<feature type="site" description="Interaction with substrate tRNA" evidence="10">
    <location>
        <position position="126"/>
    </location>
</feature>
<keyword evidence="4 10" id="KW-0808">Transferase</keyword>
<protein>
    <recommendedName>
        <fullName evidence="10">tRNA dimethylallyltransferase</fullName>
        <ecNumber evidence="10">2.5.1.75</ecNumber>
    </recommendedName>
    <alternativeName>
        <fullName evidence="10">Dimethylallyl diphosphate:tRNA dimethylallyltransferase</fullName>
        <shortName evidence="10">DMAPP:tRNA dimethylallyltransferase</shortName>
        <shortName evidence="10">DMATase</shortName>
    </alternativeName>
    <alternativeName>
        <fullName evidence="10">Isopentenyl-diphosphate:tRNA isopentenyltransferase</fullName>
        <shortName evidence="10">IPP transferase</shortName>
        <shortName evidence="10">IPPT</shortName>
        <shortName evidence="10">IPTase</shortName>
    </alternativeName>
</protein>
<dbReference type="Proteomes" id="UP000321892">
    <property type="component" value="Chromosome"/>
</dbReference>
<dbReference type="GO" id="GO:0006400">
    <property type="term" value="P:tRNA modification"/>
    <property type="evidence" value="ECO:0007669"/>
    <property type="project" value="TreeGrafter"/>
</dbReference>
<name>A0A510JIT0_9FUSO</name>
<dbReference type="HAMAP" id="MF_00185">
    <property type="entry name" value="IPP_trans"/>
    <property type="match status" value="1"/>
</dbReference>
<evidence type="ECO:0000256" key="9">
    <source>
        <dbReference type="ARBA" id="ARBA00049563"/>
    </source>
</evidence>
<comment type="catalytic activity">
    <reaction evidence="9 10 11">
        <text>adenosine(37) in tRNA + dimethylallyl diphosphate = N(6)-dimethylallyladenosine(37) in tRNA + diphosphate</text>
        <dbReference type="Rhea" id="RHEA:26482"/>
        <dbReference type="Rhea" id="RHEA-COMP:10162"/>
        <dbReference type="Rhea" id="RHEA-COMP:10375"/>
        <dbReference type="ChEBI" id="CHEBI:33019"/>
        <dbReference type="ChEBI" id="CHEBI:57623"/>
        <dbReference type="ChEBI" id="CHEBI:74411"/>
        <dbReference type="ChEBI" id="CHEBI:74415"/>
        <dbReference type="EC" id="2.5.1.75"/>
    </reaction>
</comment>
<evidence type="ECO:0000256" key="6">
    <source>
        <dbReference type="ARBA" id="ARBA00022741"/>
    </source>
</evidence>
<dbReference type="Gene3D" id="3.40.50.300">
    <property type="entry name" value="P-loop containing nucleotide triphosphate hydrolases"/>
    <property type="match status" value="1"/>
</dbReference>
<evidence type="ECO:0000313" key="14">
    <source>
        <dbReference type="EMBL" id="BBM38271.1"/>
    </source>
</evidence>
<keyword evidence="5 10" id="KW-0819">tRNA processing</keyword>
<evidence type="ECO:0000256" key="11">
    <source>
        <dbReference type="RuleBase" id="RU003783"/>
    </source>
</evidence>
<feature type="binding site" evidence="10">
    <location>
        <begin position="12"/>
        <end position="19"/>
    </location>
    <ligand>
        <name>ATP</name>
        <dbReference type="ChEBI" id="CHEBI:30616"/>
    </ligand>
</feature>